<dbReference type="RefSeq" id="WP_184808755.1">
    <property type="nucleotide sequence ID" value="NZ_JACHJQ010000001.1"/>
</dbReference>
<reference evidence="6 7" key="1">
    <citation type="submission" date="2020-08" db="EMBL/GenBank/DDBJ databases">
        <title>Genomic Encyclopedia of Type Strains, Phase III (KMG-III): the genomes of soil and plant-associated and newly described type strains.</title>
        <authorList>
            <person name="Whitman W."/>
        </authorList>
    </citation>
    <scope>NUCLEOTIDE SEQUENCE [LARGE SCALE GENOMIC DNA]</scope>
    <source>
        <strain evidence="6 7">CECT 8960</strain>
    </source>
</reference>
<evidence type="ECO:0000256" key="4">
    <source>
        <dbReference type="ARBA" id="ARBA00023136"/>
    </source>
</evidence>
<proteinExistence type="predicted"/>
<keyword evidence="2 5" id="KW-0812">Transmembrane</keyword>
<feature type="transmembrane region" description="Helical" evidence="5">
    <location>
        <begin position="104"/>
        <end position="123"/>
    </location>
</feature>
<dbReference type="Pfam" id="PF13564">
    <property type="entry name" value="DoxX_2"/>
    <property type="match status" value="1"/>
</dbReference>
<protein>
    <recommendedName>
        <fullName evidence="8">DoxX-like protein</fullName>
    </recommendedName>
</protein>
<organism evidence="6 7">
    <name type="scientific">Actinophytocola algeriensis</name>
    <dbReference type="NCBI Taxonomy" id="1768010"/>
    <lineage>
        <taxon>Bacteria</taxon>
        <taxon>Bacillati</taxon>
        <taxon>Actinomycetota</taxon>
        <taxon>Actinomycetes</taxon>
        <taxon>Pseudonocardiales</taxon>
        <taxon>Pseudonocardiaceae</taxon>
    </lineage>
</organism>
<dbReference type="GO" id="GO:0016020">
    <property type="term" value="C:membrane"/>
    <property type="evidence" value="ECO:0007669"/>
    <property type="project" value="UniProtKB-SubCell"/>
</dbReference>
<name>A0A7W7VC01_9PSEU</name>
<dbReference type="Proteomes" id="UP000520767">
    <property type="component" value="Unassembled WGS sequence"/>
</dbReference>
<evidence type="ECO:0000313" key="6">
    <source>
        <dbReference type="EMBL" id="MBB4904512.1"/>
    </source>
</evidence>
<evidence type="ECO:0000256" key="3">
    <source>
        <dbReference type="ARBA" id="ARBA00022989"/>
    </source>
</evidence>
<evidence type="ECO:0000256" key="1">
    <source>
        <dbReference type="ARBA" id="ARBA00004141"/>
    </source>
</evidence>
<evidence type="ECO:0000313" key="7">
    <source>
        <dbReference type="Proteomes" id="UP000520767"/>
    </source>
</evidence>
<evidence type="ECO:0000256" key="5">
    <source>
        <dbReference type="SAM" id="Phobius"/>
    </source>
</evidence>
<keyword evidence="7" id="KW-1185">Reference proteome</keyword>
<dbReference type="AlphaFoldDB" id="A0A7W7VC01"/>
<feature type="transmembrane region" description="Helical" evidence="5">
    <location>
        <begin position="79"/>
        <end position="98"/>
    </location>
</feature>
<dbReference type="InterPro" id="IPR032808">
    <property type="entry name" value="DoxX"/>
</dbReference>
<comment type="subcellular location">
    <subcellularLocation>
        <location evidence="1">Membrane</location>
        <topology evidence="1">Multi-pass membrane protein</topology>
    </subcellularLocation>
</comment>
<sequence length="135" mass="14380">MHNTATRTQPVTVTATRAGQVISLLAVAFLLFDAVIHLLAIEPVVESFRELGFPGWQALPIGVLELACLALYAIPRTSVLGAVLLTGYLGGAVCAHVRAESPLLSTTLFPVYLGIAVWAGLYLRNEKVRALVRGA</sequence>
<keyword evidence="3 5" id="KW-1133">Transmembrane helix</keyword>
<keyword evidence="4 5" id="KW-0472">Membrane</keyword>
<feature type="transmembrane region" description="Helical" evidence="5">
    <location>
        <begin position="21"/>
        <end position="41"/>
    </location>
</feature>
<dbReference type="EMBL" id="JACHJQ010000001">
    <property type="protein sequence ID" value="MBB4904512.1"/>
    <property type="molecule type" value="Genomic_DNA"/>
</dbReference>
<evidence type="ECO:0000256" key="2">
    <source>
        <dbReference type="ARBA" id="ARBA00022692"/>
    </source>
</evidence>
<feature type="transmembrane region" description="Helical" evidence="5">
    <location>
        <begin position="53"/>
        <end position="72"/>
    </location>
</feature>
<accession>A0A7W7VC01</accession>
<comment type="caution">
    <text evidence="6">The sequence shown here is derived from an EMBL/GenBank/DDBJ whole genome shotgun (WGS) entry which is preliminary data.</text>
</comment>
<evidence type="ECO:0008006" key="8">
    <source>
        <dbReference type="Google" id="ProtNLM"/>
    </source>
</evidence>
<gene>
    <name evidence="6" type="ORF">FHR82_000722</name>
</gene>